<dbReference type="PANTHER" id="PTHR31569:SF4">
    <property type="entry name" value="SWIM-TYPE DOMAIN-CONTAINING PROTEIN"/>
    <property type="match status" value="1"/>
</dbReference>
<keyword evidence="2" id="KW-0645">Protease</keyword>
<keyword evidence="3" id="KW-0378">Hydrolase</keyword>
<dbReference type="Pfam" id="PF21056">
    <property type="entry name" value="ZSWIM1-3_RNaseH-like"/>
    <property type="match status" value="1"/>
</dbReference>
<reference evidence="7 8" key="1">
    <citation type="journal article" date="2017" name="Genome Biol. Evol.">
        <title>Phytophthora megakarya and P. palmivora, closely related causal agents of cacao black pod rot, underwent increases in genome sizes and gene numbers by different mechanisms.</title>
        <authorList>
            <person name="Ali S.S."/>
            <person name="Shao J."/>
            <person name="Lary D.J."/>
            <person name="Kronmiller B."/>
            <person name="Shen D."/>
            <person name="Strem M.D."/>
            <person name="Amoako-Attah I."/>
            <person name="Akrofi A.Y."/>
            <person name="Begoude B.A."/>
            <person name="Ten Hoopen G.M."/>
            <person name="Coulibaly K."/>
            <person name="Kebe B.I."/>
            <person name="Melnick R.L."/>
            <person name="Guiltinan M.J."/>
            <person name="Tyler B.M."/>
            <person name="Meinhardt L.W."/>
            <person name="Bailey B.A."/>
        </authorList>
    </citation>
    <scope>NUCLEOTIDE SEQUENCE [LARGE SCALE GENOMIC DNA]</scope>
    <source>
        <strain evidence="8">sbr112.9</strain>
    </source>
</reference>
<protein>
    <recommendedName>
        <fullName evidence="9">Ubiquitin-like protease family profile domain-containing protein</fullName>
    </recommendedName>
</protein>
<keyword evidence="8" id="KW-1185">Reference proteome</keyword>
<dbReference type="InterPro" id="IPR048324">
    <property type="entry name" value="ZSWIM1-3_RNaseH-like"/>
</dbReference>
<dbReference type="Pfam" id="PF02902">
    <property type="entry name" value="Peptidase_C48"/>
    <property type="match status" value="1"/>
</dbReference>
<dbReference type="SUPFAM" id="SSF54001">
    <property type="entry name" value="Cysteine proteinases"/>
    <property type="match status" value="1"/>
</dbReference>
<dbReference type="InterPro" id="IPR003653">
    <property type="entry name" value="Peptidase_C48_C"/>
</dbReference>
<evidence type="ECO:0000313" key="8">
    <source>
        <dbReference type="Proteomes" id="UP000237271"/>
    </source>
</evidence>
<dbReference type="Proteomes" id="UP000237271">
    <property type="component" value="Unassembled WGS sequence"/>
</dbReference>
<comment type="similarity">
    <text evidence="1">Belongs to the peptidase C48 family.</text>
</comment>
<feature type="region of interest" description="Disordered" evidence="4">
    <location>
        <begin position="790"/>
        <end position="836"/>
    </location>
</feature>
<name>A0A2P4XMV5_9STRA</name>
<evidence type="ECO:0000256" key="1">
    <source>
        <dbReference type="ARBA" id="ARBA00005234"/>
    </source>
</evidence>
<dbReference type="AlphaFoldDB" id="A0A2P4XMV5"/>
<dbReference type="InterPro" id="IPR038765">
    <property type="entry name" value="Papain-like_cys_pep_sf"/>
</dbReference>
<accession>A0A2P4XMV5</accession>
<evidence type="ECO:0000259" key="5">
    <source>
        <dbReference type="Pfam" id="PF02902"/>
    </source>
</evidence>
<dbReference type="InterPro" id="IPR052579">
    <property type="entry name" value="Zinc_finger_SWIM"/>
</dbReference>
<feature type="region of interest" description="Disordered" evidence="4">
    <location>
        <begin position="693"/>
        <end position="723"/>
    </location>
</feature>
<feature type="compositionally biased region" description="Polar residues" evidence="4">
    <location>
        <begin position="709"/>
        <end position="723"/>
    </location>
</feature>
<evidence type="ECO:0000256" key="4">
    <source>
        <dbReference type="SAM" id="MobiDB-lite"/>
    </source>
</evidence>
<gene>
    <name evidence="7" type="ORF">PHPALM_17181</name>
</gene>
<feature type="region of interest" description="Disordered" evidence="4">
    <location>
        <begin position="765"/>
        <end position="784"/>
    </location>
</feature>
<evidence type="ECO:0000313" key="7">
    <source>
        <dbReference type="EMBL" id="POM66885.1"/>
    </source>
</evidence>
<sequence length="1169" mass="134428">MSHNPPHVEEGNDGCGIVPRAELVCVPEIDVQSFDSWGDLEAYLKSYSKRTFQIYSVRTNTPVQKRNERMEANMSCCRPIPEEFKFCNKTYVCTHYGSPRRSTDRGARPHQHSRRIGCEVQINACVRKAGGWKVCITKQKTGHYHSVGEEVYQHYHEARTVSDDEVLATVQTLHRAGACRKRILEYITENTNVQPSMKDVHNLVDRLKRESYVFPSVEERIRVILEDFATQPGNLTRVYSNGECTVECISIQSAHMRAMFDKFPEVVLIDATHDTNGNNYKLSSFMIHDAMGKGQHVQHCLLENERKKTLRIACQQFKEGCPSYDSIAVIMIDKDFTEIAVLQEEFRSARILLRHFHVVKTLPEQVAKEKYSLDMFTKNEMKRLVQLLVGAPSEEMYDNIISAMKIVLQSDAKRQLWFDYFDENWTRCRERWSLIFRGNIRHMGNQTNNRLESSWQKLKSLVDRSTSLDDCVVSILFWQTVNEKMWSRSVNRIGVYRNNDYDKEMNRLLNTVSLHAVELVRQHYDFALRSTTEYRYYPLGPTQLSTVMTPDEYMLSSDDWSCSCIFRVTRLLPCRRVIYYRKAKGYNEVVPESIIHPRCLVKNYRHMSQVTAVCDDVEEPYEDRSISQRSTMRSKNQNEKFKELFGLGRQIADVGSRWGTSEHSMLRDALQKFVTGVRRGYCPDLLFANDRIPTQCDSGPQPKSDIRTETASQSSYGELPATQSKTVVQKDIEGLIVPLGVDSGTQLSPNGRALQAFIDDLDSANLNPVDQENRTNSSSAQTDQQFNITKSLETVSPPETGKQSDSVQEAEMEQATNEVMEERSASESDATEPIQPKWMISKITRKAGRPKINQAARKTALNKGLKQTSKLVTAIAAGTVPSLKVLLEAVENGASYKYVKPLRALRILQQTKRAKITVFERRNKQPSPVERIMSVLPKLQLDSCDSQVAIFQNRWYSDHEERMRSEDITVMTGGVVYDIKTLKAMRSWHKAISNYDGIGSAISEKATIFTVPNDILRFPEFDRDSVTVLVVWEELKNAANNMNLDETRLLFFAVINYNLDHWCAVAEDLSKNEIVIYDPQQTQNRYESLKTFVKAELLLLLPQGNPSKRRRFKRIEWVPQLDNYNCGVFVLLFFELIILEMEPTGIDGNIRPAMQFFRYRYLSHVLTSM</sequence>
<dbReference type="EMBL" id="NCKW01009511">
    <property type="protein sequence ID" value="POM66885.1"/>
    <property type="molecule type" value="Genomic_DNA"/>
</dbReference>
<dbReference type="OrthoDB" id="126139at2759"/>
<organism evidence="7 8">
    <name type="scientific">Phytophthora palmivora</name>
    <dbReference type="NCBI Taxonomy" id="4796"/>
    <lineage>
        <taxon>Eukaryota</taxon>
        <taxon>Sar</taxon>
        <taxon>Stramenopiles</taxon>
        <taxon>Oomycota</taxon>
        <taxon>Peronosporomycetes</taxon>
        <taxon>Peronosporales</taxon>
        <taxon>Peronosporaceae</taxon>
        <taxon>Phytophthora</taxon>
    </lineage>
</organism>
<dbReference type="PANTHER" id="PTHR31569">
    <property type="entry name" value="SWIM-TYPE DOMAIN-CONTAINING PROTEIN"/>
    <property type="match status" value="1"/>
</dbReference>
<dbReference type="GO" id="GO:0008234">
    <property type="term" value="F:cysteine-type peptidase activity"/>
    <property type="evidence" value="ECO:0007669"/>
    <property type="project" value="InterPro"/>
</dbReference>
<evidence type="ECO:0000256" key="3">
    <source>
        <dbReference type="ARBA" id="ARBA00022801"/>
    </source>
</evidence>
<feature type="domain" description="Ubiquitin-like protease family profile" evidence="5">
    <location>
        <begin position="1052"/>
        <end position="1159"/>
    </location>
</feature>
<dbReference type="Gene3D" id="3.40.395.10">
    <property type="entry name" value="Adenoviral Proteinase, Chain A"/>
    <property type="match status" value="1"/>
</dbReference>
<proteinExistence type="inferred from homology"/>
<dbReference type="GO" id="GO:0006508">
    <property type="term" value="P:proteolysis"/>
    <property type="evidence" value="ECO:0007669"/>
    <property type="project" value="UniProtKB-KW"/>
</dbReference>
<comment type="caution">
    <text evidence="7">The sequence shown here is derived from an EMBL/GenBank/DDBJ whole genome shotgun (WGS) entry which is preliminary data.</text>
</comment>
<feature type="domain" description="ZSWIM1/3 RNaseH-like" evidence="6">
    <location>
        <begin position="228"/>
        <end position="352"/>
    </location>
</feature>
<evidence type="ECO:0000259" key="6">
    <source>
        <dbReference type="Pfam" id="PF21056"/>
    </source>
</evidence>
<evidence type="ECO:0008006" key="9">
    <source>
        <dbReference type="Google" id="ProtNLM"/>
    </source>
</evidence>
<evidence type="ECO:0000256" key="2">
    <source>
        <dbReference type="ARBA" id="ARBA00022670"/>
    </source>
</evidence>